<name>A0AAN9KGW3_CLITE</name>
<dbReference type="AlphaFoldDB" id="A0AAN9KGW3"/>
<dbReference type="Proteomes" id="UP001359559">
    <property type="component" value="Unassembled WGS sequence"/>
</dbReference>
<evidence type="ECO:0000313" key="1">
    <source>
        <dbReference type="EMBL" id="KAK7317202.1"/>
    </source>
</evidence>
<dbReference type="EMBL" id="JAYKXN010000001">
    <property type="protein sequence ID" value="KAK7317202.1"/>
    <property type="molecule type" value="Genomic_DNA"/>
</dbReference>
<proteinExistence type="predicted"/>
<organism evidence="1 2">
    <name type="scientific">Clitoria ternatea</name>
    <name type="common">Butterfly pea</name>
    <dbReference type="NCBI Taxonomy" id="43366"/>
    <lineage>
        <taxon>Eukaryota</taxon>
        <taxon>Viridiplantae</taxon>
        <taxon>Streptophyta</taxon>
        <taxon>Embryophyta</taxon>
        <taxon>Tracheophyta</taxon>
        <taxon>Spermatophyta</taxon>
        <taxon>Magnoliopsida</taxon>
        <taxon>eudicotyledons</taxon>
        <taxon>Gunneridae</taxon>
        <taxon>Pentapetalae</taxon>
        <taxon>rosids</taxon>
        <taxon>fabids</taxon>
        <taxon>Fabales</taxon>
        <taxon>Fabaceae</taxon>
        <taxon>Papilionoideae</taxon>
        <taxon>50 kb inversion clade</taxon>
        <taxon>NPAAA clade</taxon>
        <taxon>indigoferoid/millettioid clade</taxon>
        <taxon>Phaseoleae</taxon>
        <taxon>Clitoria</taxon>
    </lineage>
</organism>
<gene>
    <name evidence="1" type="ORF">RJT34_01217</name>
</gene>
<protein>
    <submittedName>
        <fullName evidence="1">Uncharacterized protein</fullName>
    </submittedName>
</protein>
<accession>A0AAN9KGW3</accession>
<sequence>MNLPEPSRVSDSLMNLIGTLYVYATICKHEGVPLRSQIYGLTKQVVVKGDDGCWVVNGVLVRAVSGGHERCGWLGGSGVVVVEGFEK</sequence>
<comment type="caution">
    <text evidence="1">The sequence shown here is derived from an EMBL/GenBank/DDBJ whole genome shotgun (WGS) entry which is preliminary data.</text>
</comment>
<reference evidence="1 2" key="1">
    <citation type="submission" date="2024-01" db="EMBL/GenBank/DDBJ databases">
        <title>The genomes of 5 underutilized Papilionoideae crops provide insights into root nodulation and disease resistance.</title>
        <authorList>
            <person name="Yuan L."/>
        </authorList>
    </citation>
    <scope>NUCLEOTIDE SEQUENCE [LARGE SCALE GENOMIC DNA]</scope>
    <source>
        <strain evidence="1">LY-2023</strain>
        <tissue evidence="1">Leaf</tissue>
    </source>
</reference>
<keyword evidence="2" id="KW-1185">Reference proteome</keyword>
<evidence type="ECO:0000313" key="2">
    <source>
        <dbReference type="Proteomes" id="UP001359559"/>
    </source>
</evidence>